<dbReference type="AlphaFoldDB" id="A0A238JNY7"/>
<dbReference type="Gene3D" id="1.10.3700.10">
    <property type="entry name" value="AGR C 984p-like"/>
    <property type="match status" value="1"/>
</dbReference>
<dbReference type="InterPro" id="IPR010626">
    <property type="entry name" value="DUF1217"/>
</dbReference>
<dbReference type="SUPFAM" id="SSF158837">
    <property type="entry name" value="AGR C 984p-like"/>
    <property type="match status" value="1"/>
</dbReference>
<organism evidence="1 2">
    <name type="scientific">Maliponia aquimaris</name>
    <dbReference type="NCBI Taxonomy" id="1673631"/>
    <lineage>
        <taxon>Bacteria</taxon>
        <taxon>Pseudomonadati</taxon>
        <taxon>Pseudomonadota</taxon>
        <taxon>Alphaproteobacteria</taxon>
        <taxon>Rhodobacterales</taxon>
        <taxon>Paracoccaceae</taxon>
        <taxon>Maliponia</taxon>
    </lineage>
</organism>
<evidence type="ECO:0008006" key="3">
    <source>
        <dbReference type="Google" id="ProtNLM"/>
    </source>
</evidence>
<dbReference type="Pfam" id="PF06748">
    <property type="entry name" value="DUF1217"/>
    <property type="match status" value="1"/>
</dbReference>
<proteinExistence type="predicted"/>
<evidence type="ECO:0000313" key="1">
    <source>
        <dbReference type="EMBL" id="SMX32215.1"/>
    </source>
</evidence>
<dbReference type="OrthoDB" id="7824597at2"/>
<name>A0A238JNY7_9RHOB</name>
<protein>
    <recommendedName>
        <fullName evidence="3">Flagellar protein</fullName>
    </recommendedName>
</protein>
<dbReference type="RefSeq" id="WP_094019083.1">
    <property type="nucleotide sequence ID" value="NZ_FXYF01000001.1"/>
</dbReference>
<dbReference type="InterPro" id="IPR023157">
    <property type="entry name" value="AGR-C-984p-like_sf"/>
</dbReference>
<sequence length="270" mass="29954">MTYQPVIVGSGLVGWQFLKSTQDTQRTVFDKSASLTRDTEYFEANIGKITSAEDLVADRRLRRVALGAFGLQDDIDNIFFIRKILDEGTLNQDSLANKMSDDRYKAMAKAFAFDSPLGPATQGSGFAKSIVARFRAQEFEVAVGNQDESLRLSLNLERALPEIAATSSADDTKWFRVMGTSPLRTVLETALGLPKGFGQLDIDKQLEMFRDKMQSRFGVSEIDEIAEPEVMGRVIQTYLLQNQIKESSAIGSGQLALTLLQSIPRLSLLR</sequence>
<accession>A0A238JNY7</accession>
<keyword evidence="2" id="KW-1185">Reference proteome</keyword>
<evidence type="ECO:0000313" key="2">
    <source>
        <dbReference type="Proteomes" id="UP000207598"/>
    </source>
</evidence>
<dbReference type="Proteomes" id="UP000207598">
    <property type="component" value="Unassembled WGS sequence"/>
</dbReference>
<reference evidence="1 2" key="1">
    <citation type="submission" date="2017-05" db="EMBL/GenBank/DDBJ databases">
        <authorList>
            <person name="Song R."/>
            <person name="Chenine A.L."/>
            <person name="Ruprecht R.M."/>
        </authorList>
    </citation>
    <scope>NUCLEOTIDE SEQUENCE [LARGE SCALE GENOMIC DNA]</scope>
    <source>
        <strain evidence="1 2">CECT 8898</strain>
    </source>
</reference>
<dbReference type="EMBL" id="FXYF01000001">
    <property type="protein sequence ID" value="SMX32215.1"/>
    <property type="molecule type" value="Genomic_DNA"/>
</dbReference>
<gene>
    <name evidence="1" type="ORF">MAA8898_00183</name>
</gene>